<dbReference type="Pfam" id="PF00665">
    <property type="entry name" value="rve"/>
    <property type="match status" value="1"/>
</dbReference>
<dbReference type="GO" id="GO:0003676">
    <property type="term" value="F:nucleic acid binding"/>
    <property type="evidence" value="ECO:0007669"/>
    <property type="project" value="InterPro"/>
</dbReference>
<evidence type="ECO:0000313" key="2">
    <source>
        <dbReference type="EMBL" id="NAZ16521.1"/>
    </source>
</evidence>
<dbReference type="PROSITE" id="PS50994">
    <property type="entry name" value="INTEGRASE"/>
    <property type="match status" value="1"/>
</dbReference>
<dbReference type="EMBL" id="WYDN01000009">
    <property type="protein sequence ID" value="NAZ16521.1"/>
    <property type="molecule type" value="Genomic_DNA"/>
</dbReference>
<dbReference type="InterPro" id="IPR012337">
    <property type="entry name" value="RNaseH-like_sf"/>
</dbReference>
<dbReference type="RefSeq" id="WP_161449278.1">
    <property type="nucleotide sequence ID" value="NZ_WYDN01000009.1"/>
</dbReference>
<dbReference type="Gene3D" id="3.30.420.10">
    <property type="entry name" value="Ribonuclease H-like superfamily/Ribonuclease H"/>
    <property type="match status" value="1"/>
</dbReference>
<gene>
    <name evidence="2" type="ORF">GT020_10675</name>
    <name evidence="3" type="ORF">GT020_10680</name>
</gene>
<dbReference type="Proteomes" id="UP000477543">
    <property type="component" value="Unassembled WGS sequence"/>
</dbReference>
<evidence type="ECO:0000313" key="4">
    <source>
        <dbReference type="Proteomes" id="UP000477543"/>
    </source>
</evidence>
<dbReference type="EMBL" id="WYDN01000009">
    <property type="protein sequence ID" value="NAZ16522.1"/>
    <property type="molecule type" value="Genomic_DNA"/>
</dbReference>
<organism evidence="3 4">
    <name type="scientific">Glutamicibacter soli</name>
    <dbReference type="NCBI Taxonomy" id="453836"/>
    <lineage>
        <taxon>Bacteria</taxon>
        <taxon>Bacillati</taxon>
        <taxon>Actinomycetota</taxon>
        <taxon>Actinomycetes</taxon>
        <taxon>Micrococcales</taxon>
        <taxon>Micrococcaceae</taxon>
        <taxon>Glutamicibacter</taxon>
    </lineage>
</organism>
<dbReference type="InterPro" id="IPR001584">
    <property type="entry name" value="Integrase_cat-core"/>
</dbReference>
<evidence type="ECO:0000259" key="1">
    <source>
        <dbReference type="PROSITE" id="PS50994"/>
    </source>
</evidence>
<comment type="caution">
    <text evidence="3">The sequence shown here is derived from an EMBL/GenBank/DDBJ whole genome shotgun (WGS) entry which is preliminary data.</text>
</comment>
<reference evidence="3 4" key="1">
    <citation type="submission" date="2020-01" db="EMBL/GenBank/DDBJ databases">
        <title>Glutamicibacter soli M275.</title>
        <authorList>
            <person name="Meng X."/>
        </authorList>
    </citation>
    <scope>NUCLEOTIDE SEQUENCE [LARGE SCALE GENOMIC DNA]</scope>
    <source>
        <strain evidence="3 4">M275</strain>
    </source>
</reference>
<accession>A0A6L9G3P1</accession>
<evidence type="ECO:0000313" key="3">
    <source>
        <dbReference type="EMBL" id="NAZ16522.1"/>
    </source>
</evidence>
<name>A0A6L9G3P1_9MICC</name>
<sequence length="404" mass="45986">MTTRHQIAKGFALEYAKATKREKGILLDNLCAATGWSRANARRRVTTEISKITGKKPVALPKRRPRTYQPATITLLTRIWTLAGEPCGKYLAAIIADELERLERFGELKTHADLLTDEVRHQLLNMSAATMDRYLKPVRDARYPADSLSSTKPGAMLRSEIPIRWSGTPMEQAPGFFEVDTVAHCGHSLKGEFLYSITLTDVFTGWTANCAVRNRAHRNVVAGIEALVQSLPYPMTGLDFDNGGEFINVQLIEWAERRHVDLTRARAYQHNDNAHVEQRNRDWVRRHAFRYRYEGPEELAILNELWELVGWRKNHLLPMVKANGYGTARSGRSKRTYDAPRTAYQRLLDLGAMDEDHARALAVVHRELNPAQITRRINQLQGQLITRAKLRARAGGVDFGEHFR</sequence>
<proteinExistence type="predicted"/>
<dbReference type="SUPFAM" id="SSF53098">
    <property type="entry name" value="Ribonuclease H-like"/>
    <property type="match status" value="1"/>
</dbReference>
<protein>
    <submittedName>
        <fullName evidence="3">DDE-type integrase/transposase/recombinase</fullName>
    </submittedName>
</protein>
<dbReference type="AlphaFoldDB" id="A0A6L9G3P1"/>
<dbReference type="GO" id="GO:0015074">
    <property type="term" value="P:DNA integration"/>
    <property type="evidence" value="ECO:0007669"/>
    <property type="project" value="InterPro"/>
</dbReference>
<feature type="domain" description="Integrase catalytic" evidence="1">
    <location>
        <begin position="170"/>
        <end position="281"/>
    </location>
</feature>
<dbReference type="InterPro" id="IPR036397">
    <property type="entry name" value="RNaseH_sf"/>
</dbReference>